<feature type="region of interest" description="Disordered" evidence="1">
    <location>
        <begin position="584"/>
        <end position="620"/>
    </location>
</feature>
<keyword evidence="3" id="KW-1185">Reference proteome</keyword>
<evidence type="ECO:0000313" key="3">
    <source>
        <dbReference type="Proteomes" id="UP000215914"/>
    </source>
</evidence>
<feature type="compositionally biased region" description="Pro residues" evidence="1">
    <location>
        <begin position="586"/>
        <end position="595"/>
    </location>
</feature>
<dbReference type="Gramene" id="mRNA:HanXRQr2_Chr14g0642291">
    <property type="protein sequence ID" value="mRNA:HanXRQr2_Chr14g0642291"/>
    <property type="gene ID" value="HanXRQr2_Chr14g0642291"/>
</dbReference>
<evidence type="ECO:0000313" key="2">
    <source>
        <dbReference type="EMBL" id="KAF5768932.1"/>
    </source>
</evidence>
<evidence type="ECO:0000256" key="1">
    <source>
        <dbReference type="SAM" id="MobiDB-lite"/>
    </source>
</evidence>
<accession>A0A9K3E9B1</accession>
<name>A0A9K3E9B1_HELAN</name>
<reference evidence="2" key="1">
    <citation type="journal article" date="2017" name="Nature">
        <title>The sunflower genome provides insights into oil metabolism, flowering and Asterid evolution.</title>
        <authorList>
            <person name="Badouin H."/>
            <person name="Gouzy J."/>
            <person name="Grassa C.J."/>
            <person name="Murat F."/>
            <person name="Staton S.E."/>
            <person name="Cottret L."/>
            <person name="Lelandais-Briere C."/>
            <person name="Owens G.L."/>
            <person name="Carrere S."/>
            <person name="Mayjonade B."/>
            <person name="Legrand L."/>
            <person name="Gill N."/>
            <person name="Kane N.C."/>
            <person name="Bowers J.E."/>
            <person name="Hubner S."/>
            <person name="Bellec A."/>
            <person name="Berard A."/>
            <person name="Berges H."/>
            <person name="Blanchet N."/>
            <person name="Boniface M.C."/>
            <person name="Brunel D."/>
            <person name="Catrice O."/>
            <person name="Chaidir N."/>
            <person name="Claudel C."/>
            <person name="Donnadieu C."/>
            <person name="Faraut T."/>
            <person name="Fievet G."/>
            <person name="Helmstetter N."/>
            <person name="King M."/>
            <person name="Knapp S.J."/>
            <person name="Lai Z."/>
            <person name="Le Paslier M.C."/>
            <person name="Lippi Y."/>
            <person name="Lorenzon L."/>
            <person name="Mandel J.R."/>
            <person name="Marage G."/>
            <person name="Marchand G."/>
            <person name="Marquand E."/>
            <person name="Bret-Mestries E."/>
            <person name="Morien E."/>
            <person name="Nambeesan S."/>
            <person name="Nguyen T."/>
            <person name="Pegot-Espagnet P."/>
            <person name="Pouilly N."/>
            <person name="Raftis F."/>
            <person name="Sallet E."/>
            <person name="Schiex T."/>
            <person name="Thomas J."/>
            <person name="Vandecasteele C."/>
            <person name="Vares D."/>
            <person name="Vear F."/>
            <person name="Vautrin S."/>
            <person name="Crespi M."/>
            <person name="Mangin B."/>
            <person name="Burke J.M."/>
            <person name="Salse J."/>
            <person name="Munos S."/>
            <person name="Vincourt P."/>
            <person name="Rieseberg L.H."/>
            <person name="Langlade N.B."/>
        </authorList>
    </citation>
    <scope>NUCLEOTIDE SEQUENCE</scope>
    <source>
        <tissue evidence="2">Leaves</tissue>
    </source>
</reference>
<protein>
    <submittedName>
        <fullName evidence="2">Uncharacterized protein</fullName>
    </submittedName>
</protein>
<feature type="region of interest" description="Disordered" evidence="1">
    <location>
        <begin position="373"/>
        <end position="405"/>
    </location>
</feature>
<feature type="region of interest" description="Disordered" evidence="1">
    <location>
        <begin position="15"/>
        <end position="47"/>
    </location>
</feature>
<sequence>MLHVQSLGVNAVMAGSKRQKTTGQASSSGIGSSSGLIPKKWEQPSTVAENDPRLYRQDWEWAKFRDSQNARIWDDEKNKQLSSYQDRKLEAKLWKWKMTSGVNTSVPTRVICERTVNVEEFRNIGIVQMFERLGWESVLDWCEDNTHRIYLSEVCEWLSTLKLVNKNESPSQWKLVGKTSRGNMTMSFETMNRIAGFDSLGVQAYDYPSIENFLDNHLNTNDIDQLIDVILPTHPGGDMKRKHMSLEGKILQGISVENILARFGDRGGVRVSDCRVVHALLYGTPTLSWRHIVMMNTWATRESSQRRFIPYARLISAMLVQQNCLPSEALWVSKPVEEFTWGYMKKNWRIEVKFSGNRYVVTDDLGNKFEVRTSGAPPVQEEDVEMEEEEEEEEEAEPSEARRPRQRYMRPHREINAEVAGFVTRRRVPSYKNFDRGQQEIYDNVSSCIGEGREYNQRREAWQGSYGASMQEYWDAQGAQRERMNKFMEEQELFQAMQRSHMEQLAKQQEDEAARRRAWEEAETARRQQEEELNRRRWSAMYVSQEMALNNAKVLHDQERHHRDYQAGLPYAEHSGWTNYSDLPYPQGPSDPTPHWPEAVGSSFVPIPYQPPPQGEQSPLDNYREMFEALTGYPYQPNPPMDPNERYQR</sequence>
<dbReference type="AlphaFoldDB" id="A0A9K3E9B1"/>
<dbReference type="Proteomes" id="UP000215914">
    <property type="component" value="Unassembled WGS sequence"/>
</dbReference>
<comment type="caution">
    <text evidence="2">The sequence shown here is derived from an EMBL/GenBank/DDBJ whole genome shotgun (WGS) entry which is preliminary data.</text>
</comment>
<feature type="compositionally biased region" description="Low complexity" evidence="1">
    <location>
        <begin position="26"/>
        <end position="35"/>
    </location>
</feature>
<reference evidence="2" key="2">
    <citation type="submission" date="2020-06" db="EMBL/GenBank/DDBJ databases">
        <title>Helianthus annuus Genome sequencing and assembly Release 2.</title>
        <authorList>
            <person name="Gouzy J."/>
            <person name="Langlade N."/>
            <person name="Munos S."/>
        </authorList>
    </citation>
    <scope>NUCLEOTIDE SEQUENCE</scope>
    <source>
        <tissue evidence="2">Leaves</tissue>
    </source>
</reference>
<dbReference type="EMBL" id="MNCJ02000329">
    <property type="protein sequence ID" value="KAF5768932.1"/>
    <property type="molecule type" value="Genomic_DNA"/>
</dbReference>
<feature type="compositionally biased region" description="Acidic residues" evidence="1">
    <location>
        <begin position="380"/>
        <end position="398"/>
    </location>
</feature>
<gene>
    <name evidence="2" type="ORF">HanXRQr2_Chr14g0642291</name>
</gene>
<proteinExistence type="predicted"/>
<organism evidence="2 3">
    <name type="scientific">Helianthus annuus</name>
    <name type="common">Common sunflower</name>
    <dbReference type="NCBI Taxonomy" id="4232"/>
    <lineage>
        <taxon>Eukaryota</taxon>
        <taxon>Viridiplantae</taxon>
        <taxon>Streptophyta</taxon>
        <taxon>Embryophyta</taxon>
        <taxon>Tracheophyta</taxon>
        <taxon>Spermatophyta</taxon>
        <taxon>Magnoliopsida</taxon>
        <taxon>eudicotyledons</taxon>
        <taxon>Gunneridae</taxon>
        <taxon>Pentapetalae</taxon>
        <taxon>asterids</taxon>
        <taxon>campanulids</taxon>
        <taxon>Asterales</taxon>
        <taxon>Asteraceae</taxon>
        <taxon>Asteroideae</taxon>
        <taxon>Heliantheae alliance</taxon>
        <taxon>Heliantheae</taxon>
        <taxon>Helianthus</taxon>
    </lineage>
</organism>